<reference evidence="1 2" key="1">
    <citation type="journal article" date="2011" name="Stand. Genomic Sci.">
        <title>Complete genome sequence of Treponema succinifaciens type strain (6091).</title>
        <authorList>
            <person name="Han C."/>
            <person name="Gronow S."/>
            <person name="Teshima H."/>
            <person name="Lapidus A."/>
            <person name="Nolan M."/>
            <person name="Lucas S."/>
            <person name="Hammon N."/>
            <person name="Deshpande S."/>
            <person name="Cheng J.F."/>
            <person name="Zeytun A."/>
            <person name="Tapia R."/>
            <person name="Goodwin L."/>
            <person name="Pitluck S."/>
            <person name="Liolios K."/>
            <person name="Pagani I."/>
            <person name="Ivanova N."/>
            <person name="Mavromatis K."/>
            <person name="Mikhailova N."/>
            <person name="Huntemann M."/>
            <person name="Pati A."/>
            <person name="Chen A."/>
            <person name="Palaniappan K."/>
            <person name="Land M."/>
            <person name="Hauser L."/>
            <person name="Brambilla E.M."/>
            <person name="Rohde M."/>
            <person name="Goker M."/>
            <person name="Woyke T."/>
            <person name="Bristow J."/>
            <person name="Eisen J.A."/>
            <person name="Markowitz V."/>
            <person name="Hugenholtz P."/>
            <person name="Kyrpides N.C."/>
            <person name="Klenk H.P."/>
            <person name="Detter J.C."/>
        </authorList>
    </citation>
    <scope>NUCLEOTIDE SEQUENCE [LARGE SCALE GENOMIC DNA]</scope>
    <source>
        <strain evidence="2">ATCC 33096 / DSM 2489 / 6091</strain>
    </source>
</reference>
<reference evidence="2" key="2">
    <citation type="submission" date="2011-04" db="EMBL/GenBank/DDBJ databases">
        <title>The complete genome of chromosome of Treponema succinifaciens DSM 2489.</title>
        <authorList>
            <person name="Lucas S."/>
            <person name="Copeland A."/>
            <person name="Lapidus A."/>
            <person name="Bruce D."/>
            <person name="Goodwin L."/>
            <person name="Pitluck S."/>
            <person name="Peters L."/>
            <person name="Kyrpides N."/>
            <person name="Mavromatis K."/>
            <person name="Ivanova N."/>
            <person name="Ovchinnikova G."/>
            <person name="Teshima H."/>
            <person name="Detter J.C."/>
            <person name="Tapia R."/>
            <person name="Han C."/>
            <person name="Land M."/>
            <person name="Hauser L."/>
            <person name="Markowitz V."/>
            <person name="Cheng J.-F."/>
            <person name="Hugenholtz P."/>
            <person name="Woyke T."/>
            <person name="Wu D."/>
            <person name="Gronow S."/>
            <person name="Wellnitz S."/>
            <person name="Brambilla E."/>
            <person name="Klenk H.-P."/>
            <person name="Eisen J.A."/>
        </authorList>
    </citation>
    <scope>NUCLEOTIDE SEQUENCE [LARGE SCALE GENOMIC DNA]</scope>
    <source>
        <strain evidence="2">ATCC 33096 / DSM 2489 / 6091</strain>
    </source>
</reference>
<dbReference type="HOGENOM" id="CLU_2792814_0_0_12"/>
<keyword evidence="2" id="KW-1185">Reference proteome</keyword>
<proteinExistence type="predicted"/>
<accession>F2NTQ1</accession>
<dbReference type="Proteomes" id="UP000006852">
    <property type="component" value="Chromosome"/>
</dbReference>
<organism evidence="1 2">
    <name type="scientific">Treponema succinifaciens (strain ATCC 33096 / DSM 2489 / 6091)</name>
    <dbReference type="NCBI Taxonomy" id="869209"/>
    <lineage>
        <taxon>Bacteria</taxon>
        <taxon>Pseudomonadati</taxon>
        <taxon>Spirochaetota</taxon>
        <taxon>Spirochaetia</taxon>
        <taxon>Spirochaetales</taxon>
        <taxon>Treponemataceae</taxon>
        <taxon>Treponema</taxon>
    </lineage>
</organism>
<dbReference type="KEGG" id="tsu:Tresu_2241"/>
<dbReference type="EMBL" id="CP002631">
    <property type="protein sequence ID" value="AEB15110.1"/>
    <property type="molecule type" value="Genomic_DNA"/>
</dbReference>
<dbReference type="GeneID" id="302999357"/>
<dbReference type="STRING" id="869209.Tresu_2241"/>
<evidence type="ECO:0000313" key="1">
    <source>
        <dbReference type="EMBL" id="AEB15110.1"/>
    </source>
</evidence>
<sequence length="68" mass="8136">METNEITNALIKLSNEDDTKNLENVQKILDYYRKSDNPKIKELIYKEYNRFAETVNKIIKKEQKKGEN</sequence>
<dbReference type="AlphaFoldDB" id="F2NTQ1"/>
<name>F2NTQ1_TRES6</name>
<dbReference type="RefSeq" id="WP_013702362.1">
    <property type="nucleotide sequence ID" value="NC_015385.1"/>
</dbReference>
<gene>
    <name evidence="1" type="ordered locus">Tresu_2241</name>
</gene>
<protein>
    <submittedName>
        <fullName evidence="1">Uncharacterized protein</fullName>
    </submittedName>
</protein>
<evidence type="ECO:0000313" key="2">
    <source>
        <dbReference type="Proteomes" id="UP000006852"/>
    </source>
</evidence>